<comment type="caution">
    <text evidence="1">The sequence shown here is derived from an EMBL/GenBank/DDBJ whole genome shotgun (WGS) entry which is preliminary data.</text>
</comment>
<evidence type="ECO:0000313" key="2">
    <source>
        <dbReference type="Proteomes" id="UP000635142"/>
    </source>
</evidence>
<dbReference type="Proteomes" id="UP000635142">
    <property type="component" value="Unassembled WGS sequence"/>
</dbReference>
<name>A0A927HE90_9RHOB</name>
<proteinExistence type="predicted"/>
<dbReference type="RefSeq" id="WP_191075546.1">
    <property type="nucleotide sequence ID" value="NZ_JACTAG010000002.1"/>
</dbReference>
<protein>
    <recommendedName>
        <fullName evidence="3">DUF1127 domain-containing protein</fullName>
    </recommendedName>
</protein>
<dbReference type="EMBL" id="JACTAG010000002">
    <property type="protein sequence ID" value="MBD3664522.1"/>
    <property type="molecule type" value="Genomic_DNA"/>
</dbReference>
<sequence>MTDYPMSTSPTDGYFFKVGKLWRAFQANRKKSAERQKLGEPLRNLNSNQLRDIGFVRDEILDNVNSGNTSCPSIGRGNTIDMTF</sequence>
<keyword evidence="2" id="KW-1185">Reference proteome</keyword>
<dbReference type="AlphaFoldDB" id="A0A927HE90"/>
<organism evidence="1 2">
    <name type="scientific">Sulfitobacter aestuariivivens</name>
    <dbReference type="NCBI Taxonomy" id="2766981"/>
    <lineage>
        <taxon>Bacteria</taxon>
        <taxon>Pseudomonadati</taxon>
        <taxon>Pseudomonadota</taxon>
        <taxon>Alphaproteobacteria</taxon>
        <taxon>Rhodobacterales</taxon>
        <taxon>Roseobacteraceae</taxon>
        <taxon>Sulfitobacter</taxon>
    </lineage>
</organism>
<accession>A0A927HE90</accession>
<evidence type="ECO:0000313" key="1">
    <source>
        <dbReference type="EMBL" id="MBD3664522.1"/>
    </source>
</evidence>
<reference evidence="1" key="1">
    <citation type="submission" date="2020-08" db="EMBL/GenBank/DDBJ databases">
        <title>Sulfitobacter aestuariivivens sp. nov., isolated from a tidal flat.</title>
        <authorList>
            <person name="Park S."/>
            <person name="Yoon J.-H."/>
        </authorList>
    </citation>
    <scope>NUCLEOTIDE SEQUENCE</scope>
    <source>
        <strain evidence="1">TSTF-M16</strain>
    </source>
</reference>
<gene>
    <name evidence="1" type="ORF">H9Q16_11360</name>
</gene>
<evidence type="ECO:0008006" key="3">
    <source>
        <dbReference type="Google" id="ProtNLM"/>
    </source>
</evidence>